<evidence type="ECO:0000256" key="1">
    <source>
        <dbReference type="SAM" id="SignalP"/>
    </source>
</evidence>
<proteinExistence type="predicted"/>
<feature type="signal peptide" evidence="1">
    <location>
        <begin position="1"/>
        <end position="28"/>
    </location>
</feature>
<name>A0A0E9SCH0_ANGAN</name>
<protein>
    <submittedName>
        <fullName evidence="2">Uncharacterized protein</fullName>
    </submittedName>
</protein>
<accession>A0A0E9SCH0</accession>
<keyword evidence="1" id="KW-0732">Signal</keyword>
<dbReference type="EMBL" id="GBXM01070202">
    <property type="protein sequence ID" value="JAH38375.1"/>
    <property type="molecule type" value="Transcribed_RNA"/>
</dbReference>
<feature type="chain" id="PRO_5002432353" evidence="1">
    <location>
        <begin position="29"/>
        <end position="69"/>
    </location>
</feature>
<organism evidence="2">
    <name type="scientific">Anguilla anguilla</name>
    <name type="common">European freshwater eel</name>
    <name type="synonym">Muraena anguilla</name>
    <dbReference type="NCBI Taxonomy" id="7936"/>
    <lineage>
        <taxon>Eukaryota</taxon>
        <taxon>Metazoa</taxon>
        <taxon>Chordata</taxon>
        <taxon>Craniata</taxon>
        <taxon>Vertebrata</taxon>
        <taxon>Euteleostomi</taxon>
        <taxon>Actinopterygii</taxon>
        <taxon>Neopterygii</taxon>
        <taxon>Teleostei</taxon>
        <taxon>Anguilliformes</taxon>
        <taxon>Anguillidae</taxon>
        <taxon>Anguilla</taxon>
    </lineage>
</organism>
<evidence type="ECO:0000313" key="2">
    <source>
        <dbReference type="EMBL" id="JAH38375.1"/>
    </source>
</evidence>
<sequence>MKVREGRYEGAVFLILILILWNRTEIQTQDVHTQAAPASHIHTEALCQTHTDLINIHSSFLGWAPATVS</sequence>
<reference evidence="2" key="2">
    <citation type="journal article" date="2015" name="Fish Shellfish Immunol.">
        <title>Early steps in the European eel (Anguilla anguilla)-Vibrio vulnificus interaction in the gills: Role of the RtxA13 toxin.</title>
        <authorList>
            <person name="Callol A."/>
            <person name="Pajuelo D."/>
            <person name="Ebbesson L."/>
            <person name="Teles M."/>
            <person name="MacKenzie S."/>
            <person name="Amaro C."/>
        </authorList>
    </citation>
    <scope>NUCLEOTIDE SEQUENCE</scope>
</reference>
<dbReference type="AlphaFoldDB" id="A0A0E9SCH0"/>
<reference evidence="2" key="1">
    <citation type="submission" date="2014-11" db="EMBL/GenBank/DDBJ databases">
        <authorList>
            <person name="Amaro Gonzalez C."/>
        </authorList>
    </citation>
    <scope>NUCLEOTIDE SEQUENCE</scope>
</reference>